<feature type="signal peptide" evidence="2">
    <location>
        <begin position="1"/>
        <end position="17"/>
    </location>
</feature>
<feature type="compositionally biased region" description="Polar residues" evidence="1">
    <location>
        <begin position="134"/>
        <end position="146"/>
    </location>
</feature>
<feature type="compositionally biased region" description="Polar residues" evidence="1">
    <location>
        <begin position="43"/>
        <end position="52"/>
    </location>
</feature>
<feature type="compositionally biased region" description="Gly residues" evidence="1">
    <location>
        <begin position="388"/>
        <end position="398"/>
    </location>
</feature>
<organism evidence="3 4">
    <name type="scientific">Colletotrichum sojae</name>
    <dbReference type="NCBI Taxonomy" id="2175907"/>
    <lineage>
        <taxon>Eukaryota</taxon>
        <taxon>Fungi</taxon>
        <taxon>Dikarya</taxon>
        <taxon>Ascomycota</taxon>
        <taxon>Pezizomycotina</taxon>
        <taxon>Sordariomycetes</taxon>
        <taxon>Hypocreomycetidae</taxon>
        <taxon>Glomerellales</taxon>
        <taxon>Glomerellaceae</taxon>
        <taxon>Colletotrichum</taxon>
        <taxon>Colletotrichum orchidearum species complex</taxon>
    </lineage>
</organism>
<feature type="region of interest" description="Disordered" evidence="1">
    <location>
        <begin position="85"/>
        <end position="446"/>
    </location>
</feature>
<keyword evidence="4" id="KW-1185">Reference proteome</keyword>
<feature type="compositionally biased region" description="Basic and acidic residues" evidence="1">
    <location>
        <begin position="121"/>
        <end position="133"/>
    </location>
</feature>
<dbReference type="Proteomes" id="UP000652219">
    <property type="component" value="Unassembled WGS sequence"/>
</dbReference>
<protein>
    <submittedName>
        <fullName evidence="3">Uncharacterized protein</fullName>
    </submittedName>
</protein>
<feature type="compositionally biased region" description="Polar residues" evidence="1">
    <location>
        <begin position="269"/>
        <end position="286"/>
    </location>
</feature>
<feature type="compositionally biased region" description="Basic residues" evidence="1">
    <location>
        <begin position="110"/>
        <end position="119"/>
    </location>
</feature>
<feature type="compositionally biased region" description="Basic residues" evidence="1">
    <location>
        <begin position="190"/>
        <end position="202"/>
    </location>
</feature>
<evidence type="ECO:0000256" key="2">
    <source>
        <dbReference type="SAM" id="SignalP"/>
    </source>
</evidence>
<feature type="compositionally biased region" description="Basic and acidic residues" evidence="1">
    <location>
        <begin position="307"/>
        <end position="352"/>
    </location>
</feature>
<sequence length="531" mass="57947">MHISAALFLLSASGTLARPALDSSTWNAILDATNGDSGGNSVGGQQSANPNPGANPVGGQNWAKRDAEPEGLLKLLLPIADLFPDLPDQKPEAPQQHDWNKERPGERKKTLPHKGKSSRSWKPERQLDARDTQDAVNGQLPESLTPPTDDGLAGSRLKYPPGFKYDEPPPLHSRSSEPASDRQGSQNPWRRLKNHPGHRFPRLRPPVLGNEEPVPKPIKTAGSDDGLTETAPEPQLQSRFLRPIMDKFRDAIDEAIRESRKNLPAGQKAEQTPDSSGGDVPSQTAPKHNPLTKAIPQLQSRSVTLNDRLHKIPEKKLEEAAEHGDRQPRDLQSRSEISDILKRIREAIEKMKPPQQDHASASKRDVSWQLAPGPVAPESKQPTPDSGDGPGKPNGSGDGPQQVNNGLQPGTGQSKGGDGSPEHNQDPPPNGANQGPSCPAQKRDLDEKEIARAIVKELLDAGYTAEDITHDLTVMPAPVEKREESDALGRWEKPFRGIREELLAEGYTHEEIDRMIGWTPSPSEGKDGIQW</sequence>
<reference evidence="3 4" key="1">
    <citation type="journal article" date="2020" name="Phytopathology">
        <title>Genome Sequence Resources of Colletotrichum truncatum, C. plurivorum, C. musicola, and C. sojae: Four Species Pathogenic to Soybean (Glycine max).</title>
        <authorList>
            <person name="Rogerio F."/>
            <person name="Boufleur T.R."/>
            <person name="Ciampi-Guillardi M."/>
            <person name="Sukno S.A."/>
            <person name="Thon M.R."/>
            <person name="Massola Junior N.S."/>
            <person name="Baroncelli R."/>
        </authorList>
    </citation>
    <scope>NUCLEOTIDE SEQUENCE [LARGE SCALE GENOMIC DNA]</scope>
    <source>
        <strain evidence="3 4">LFN0009</strain>
    </source>
</reference>
<evidence type="ECO:0000313" key="4">
    <source>
        <dbReference type="Proteomes" id="UP000652219"/>
    </source>
</evidence>
<feature type="region of interest" description="Disordered" evidence="1">
    <location>
        <begin position="37"/>
        <end position="63"/>
    </location>
</feature>
<feature type="compositionally biased region" description="Basic and acidic residues" evidence="1">
    <location>
        <begin position="244"/>
        <end position="261"/>
    </location>
</feature>
<comment type="caution">
    <text evidence="3">The sequence shown here is derived from an EMBL/GenBank/DDBJ whole genome shotgun (WGS) entry which is preliminary data.</text>
</comment>
<feature type="compositionally biased region" description="Polar residues" evidence="1">
    <location>
        <begin position="176"/>
        <end position="188"/>
    </location>
</feature>
<proteinExistence type="predicted"/>
<evidence type="ECO:0000313" key="3">
    <source>
        <dbReference type="EMBL" id="KAF6789380.1"/>
    </source>
</evidence>
<gene>
    <name evidence="3" type="ORF">CSOJ01_14785</name>
</gene>
<feature type="compositionally biased region" description="Basic and acidic residues" evidence="1">
    <location>
        <begin position="98"/>
        <end position="109"/>
    </location>
</feature>
<feature type="chain" id="PRO_5034491638" evidence="2">
    <location>
        <begin position="18"/>
        <end position="531"/>
    </location>
</feature>
<feature type="compositionally biased region" description="Polar residues" evidence="1">
    <location>
        <begin position="399"/>
        <end position="412"/>
    </location>
</feature>
<dbReference type="EMBL" id="WIGN01000531">
    <property type="protein sequence ID" value="KAF6789380.1"/>
    <property type="molecule type" value="Genomic_DNA"/>
</dbReference>
<accession>A0A8H6IP49</accession>
<keyword evidence="2" id="KW-0732">Signal</keyword>
<name>A0A8H6IP49_9PEZI</name>
<evidence type="ECO:0000256" key="1">
    <source>
        <dbReference type="SAM" id="MobiDB-lite"/>
    </source>
</evidence>
<dbReference type="AlphaFoldDB" id="A0A8H6IP49"/>